<dbReference type="Proteomes" id="UP000283383">
    <property type="component" value="Unassembled WGS sequence"/>
</dbReference>
<protein>
    <submittedName>
        <fullName evidence="3">Uncharacterized protein</fullName>
    </submittedName>
</protein>
<comment type="caution">
    <text evidence="3">The sequence shown here is derived from an EMBL/GenBank/DDBJ whole genome shotgun (WGS) entry which is preliminary data.</text>
</comment>
<keyword evidence="4" id="KW-1185">Reference proteome</keyword>
<accession>A0A420HYK8</accession>
<feature type="transmembrane region" description="Helical" evidence="2">
    <location>
        <begin position="61"/>
        <end position="85"/>
    </location>
</feature>
<dbReference type="PANTHER" id="PTHR35179:SF1">
    <property type="entry name" value="INTEGRAL MEMBRANE PROTEIN"/>
    <property type="match status" value="1"/>
</dbReference>
<evidence type="ECO:0000256" key="1">
    <source>
        <dbReference type="SAM" id="MobiDB-lite"/>
    </source>
</evidence>
<feature type="region of interest" description="Disordered" evidence="1">
    <location>
        <begin position="259"/>
        <end position="278"/>
    </location>
</feature>
<proteinExistence type="predicted"/>
<organism evidence="3 4">
    <name type="scientific">Golovinomyces cichoracearum</name>
    <dbReference type="NCBI Taxonomy" id="62708"/>
    <lineage>
        <taxon>Eukaryota</taxon>
        <taxon>Fungi</taxon>
        <taxon>Dikarya</taxon>
        <taxon>Ascomycota</taxon>
        <taxon>Pezizomycotina</taxon>
        <taxon>Leotiomycetes</taxon>
        <taxon>Erysiphales</taxon>
        <taxon>Erysiphaceae</taxon>
        <taxon>Golovinomyces</taxon>
    </lineage>
</organism>
<name>A0A420HYK8_9PEZI</name>
<keyword evidence="2" id="KW-0812">Transmembrane</keyword>
<feature type="transmembrane region" description="Helical" evidence="2">
    <location>
        <begin position="20"/>
        <end position="41"/>
    </location>
</feature>
<sequence>MSVYQKTFCGRNTEVSREDLALASMAWGFTIGFGFLTTWAAMKQTALVHRRYGTSRLNSPYIWMIWLEILVSLLLGLTSWLHLFGVITPSFAFFFFVVTCWSLQIQFLLQIIINRISILLPSRRKARIIKYSVAALVTLVNISMYCVWIPERLEKSEKWIRINRIWDYFEKIIYFIVDACLNLYFMYIIQEKLVRIGLVKYDRLLRFNKCIIVFSLSMDCLIIGTMGLKNSDVYVQFHPMAYMVKLNIEMAMTELMTKVSRSPNPSSGAPQPLKGASLIRSDPKMNFGDESPVERQMYNQFHWTKEVIWREKATLADLILDHCHDVVLESHPECKFNLTREVHIQTENRRSLQERPRSLESDHDGTEHVIAAFEGKLRKLRAKDTTDTDSIQSSRNMPNEEDLGSQTKIWGP</sequence>
<feature type="compositionally biased region" description="Polar residues" evidence="1">
    <location>
        <begin position="388"/>
        <end position="397"/>
    </location>
</feature>
<keyword evidence="2" id="KW-1133">Transmembrane helix</keyword>
<gene>
    <name evidence="3" type="ORF">GcM3_147003</name>
</gene>
<feature type="region of interest" description="Disordered" evidence="1">
    <location>
        <begin position="381"/>
        <end position="412"/>
    </location>
</feature>
<dbReference type="AlphaFoldDB" id="A0A420HYK8"/>
<dbReference type="PANTHER" id="PTHR35179">
    <property type="entry name" value="PROTEIN CBG02620"/>
    <property type="match status" value="1"/>
</dbReference>
<evidence type="ECO:0000256" key="2">
    <source>
        <dbReference type="SAM" id="Phobius"/>
    </source>
</evidence>
<evidence type="ECO:0000313" key="3">
    <source>
        <dbReference type="EMBL" id="RKF62512.1"/>
    </source>
</evidence>
<dbReference type="EMBL" id="MCBQ01014718">
    <property type="protein sequence ID" value="RKF62512.1"/>
    <property type="molecule type" value="Genomic_DNA"/>
</dbReference>
<reference evidence="3 4" key="1">
    <citation type="journal article" date="2018" name="BMC Genomics">
        <title>Comparative genome analyses reveal sequence features reflecting distinct modes of host-adaptation between dicot and monocot powdery mildew.</title>
        <authorList>
            <person name="Wu Y."/>
            <person name="Ma X."/>
            <person name="Pan Z."/>
            <person name="Kale S.D."/>
            <person name="Song Y."/>
            <person name="King H."/>
            <person name="Zhang Q."/>
            <person name="Presley C."/>
            <person name="Deng X."/>
            <person name="Wei C.I."/>
            <person name="Xiao S."/>
        </authorList>
    </citation>
    <scope>NUCLEOTIDE SEQUENCE [LARGE SCALE GENOMIC DNA]</scope>
    <source>
        <strain evidence="3">UMSG3</strain>
    </source>
</reference>
<keyword evidence="2" id="KW-0472">Membrane</keyword>
<feature type="compositionally biased region" description="Polar residues" evidence="1">
    <location>
        <begin position="259"/>
        <end position="269"/>
    </location>
</feature>
<evidence type="ECO:0000313" key="4">
    <source>
        <dbReference type="Proteomes" id="UP000283383"/>
    </source>
</evidence>
<feature type="transmembrane region" description="Helical" evidence="2">
    <location>
        <begin position="172"/>
        <end position="189"/>
    </location>
</feature>
<feature type="transmembrane region" description="Helical" evidence="2">
    <location>
        <begin position="128"/>
        <end position="150"/>
    </location>
</feature>
<feature type="transmembrane region" description="Helical" evidence="2">
    <location>
        <begin position="91"/>
        <end position="116"/>
    </location>
</feature>